<evidence type="ECO:0000259" key="2">
    <source>
        <dbReference type="Pfam" id="PF00144"/>
    </source>
</evidence>
<keyword evidence="3" id="KW-0378">Hydrolase</keyword>
<proteinExistence type="predicted"/>
<protein>
    <submittedName>
        <fullName evidence="3">Serine hydrolase</fullName>
    </submittedName>
</protein>
<keyword evidence="4" id="KW-1185">Reference proteome</keyword>
<dbReference type="Pfam" id="PF00144">
    <property type="entry name" value="Beta-lactamase"/>
    <property type="match status" value="1"/>
</dbReference>
<feature type="signal peptide" evidence="1">
    <location>
        <begin position="1"/>
        <end position="21"/>
    </location>
</feature>
<dbReference type="PANTHER" id="PTHR46825:SF9">
    <property type="entry name" value="BETA-LACTAMASE-RELATED DOMAIN-CONTAINING PROTEIN"/>
    <property type="match status" value="1"/>
</dbReference>
<evidence type="ECO:0000313" key="3">
    <source>
        <dbReference type="EMBL" id="QPQ54919.1"/>
    </source>
</evidence>
<reference evidence="3 4" key="1">
    <citation type="submission" date="2020-11" db="EMBL/GenBank/DDBJ databases">
        <title>Genome seq and assembly of Sphingosinicella sp.</title>
        <authorList>
            <person name="Chhetri G."/>
        </authorList>
    </citation>
    <scope>NUCLEOTIDE SEQUENCE [LARGE SCALE GENOMIC DNA]</scope>
    <source>
        <strain evidence="3 4">UDD2</strain>
    </source>
</reference>
<sequence>MRFAFHLSALTALTAASPGIAAPRHQDFDRATSRVRPLADATRTVPGAAPAAAFIAVARGMKPVIVVDGVADVRTGAKADGDTPFYIASMTKAYMGLLAAELDRKGILKLDSTIADHWPDLRIPGTDTNAVTLRNLLTHRLLFENSPLSFRTAYTDEVAAADYPALLASHSTLRKPGFSYTNLGYLMYGAILEKETGRSWKDWLASDVFQPLGLRHSSARSSDFPVVTAAHQWTAQGWHAFPMKTDALMHAAGGLVTSPNDMARWLQAHLEGTGLSAGSFRAAHAVLPHPAETNEGQSCDGYALGWSRCTAHGITYLTHGGGYTGFRSRMLIVPAFGVGFAYLTNSDSMTGGLTAKLQDAFVKALADPTFASDPAAFAADYAKIVAEQAAGRASREAKDRTDVKWGGWTWQPAPEVLAHYVGRYLHPALGEMTVLRDGGGLVAALGAYSVRLTPAVEGVFAGTSNLAEKREFLRFDPGAQSLLWNDSRFIRVN</sequence>
<dbReference type="InterPro" id="IPR050491">
    <property type="entry name" value="AmpC-like"/>
</dbReference>
<dbReference type="EMBL" id="CP065592">
    <property type="protein sequence ID" value="QPQ54919.1"/>
    <property type="molecule type" value="Genomic_DNA"/>
</dbReference>
<evidence type="ECO:0000256" key="1">
    <source>
        <dbReference type="SAM" id="SignalP"/>
    </source>
</evidence>
<keyword evidence="1" id="KW-0732">Signal</keyword>
<organism evidence="3 4">
    <name type="scientific">Allosphingosinicella flava</name>
    <dbReference type="NCBI Taxonomy" id="2771430"/>
    <lineage>
        <taxon>Bacteria</taxon>
        <taxon>Pseudomonadati</taxon>
        <taxon>Pseudomonadota</taxon>
        <taxon>Alphaproteobacteria</taxon>
        <taxon>Sphingomonadales</taxon>
        <taxon>Sphingomonadaceae</taxon>
        <taxon>Allosphingosinicella</taxon>
    </lineage>
</organism>
<dbReference type="Proteomes" id="UP000594873">
    <property type="component" value="Chromosome"/>
</dbReference>
<feature type="chain" id="PRO_5032317434" evidence="1">
    <location>
        <begin position="22"/>
        <end position="493"/>
    </location>
</feature>
<dbReference type="RefSeq" id="WP_200971595.1">
    <property type="nucleotide sequence ID" value="NZ_CP065592.1"/>
</dbReference>
<dbReference type="PANTHER" id="PTHR46825">
    <property type="entry name" value="D-ALANYL-D-ALANINE-CARBOXYPEPTIDASE/ENDOPEPTIDASE AMPH"/>
    <property type="match status" value="1"/>
</dbReference>
<dbReference type="KEGG" id="sflv:IC614_11475"/>
<gene>
    <name evidence="3" type="ORF">IC614_11475</name>
</gene>
<dbReference type="Gene3D" id="3.40.710.10">
    <property type="entry name" value="DD-peptidase/beta-lactamase superfamily"/>
    <property type="match status" value="1"/>
</dbReference>
<dbReference type="GO" id="GO:0016787">
    <property type="term" value="F:hydrolase activity"/>
    <property type="evidence" value="ECO:0007669"/>
    <property type="project" value="UniProtKB-KW"/>
</dbReference>
<dbReference type="InterPro" id="IPR012338">
    <property type="entry name" value="Beta-lactam/transpept-like"/>
</dbReference>
<dbReference type="SUPFAM" id="SSF56601">
    <property type="entry name" value="beta-lactamase/transpeptidase-like"/>
    <property type="match status" value="1"/>
</dbReference>
<name>A0A7T2GJD0_9SPHN</name>
<dbReference type="InterPro" id="IPR001466">
    <property type="entry name" value="Beta-lactam-related"/>
</dbReference>
<accession>A0A7T2GJD0</accession>
<evidence type="ECO:0000313" key="4">
    <source>
        <dbReference type="Proteomes" id="UP000594873"/>
    </source>
</evidence>
<feature type="domain" description="Beta-lactamase-related" evidence="2">
    <location>
        <begin position="45"/>
        <end position="349"/>
    </location>
</feature>
<dbReference type="AlphaFoldDB" id="A0A7T2GJD0"/>